<dbReference type="Proteomes" id="UP001159428">
    <property type="component" value="Unassembled WGS sequence"/>
</dbReference>
<evidence type="ECO:0000259" key="2">
    <source>
        <dbReference type="PROSITE" id="PS50017"/>
    </source>
</evidence>
<accession>A0AAU9Y3P1</accession>
<comment type="caution">
    <text evidence="3">The sequence shown here is derived from an EMBL/GenBank/DDBJ whole genome shotgun (WGS) entry which is preliminary data.</text>
</comment>
<keyword evidence="4" id="KW-1185">Reference proteome</keyword>
<dbReference type="PANTHER" id="PTHR46832:SF1">
    <property type="entry name" value="5'-METHYLTHIOADENOSINE_S-ADENOSYLHOMOCYSTEINE NUCLEOSIDASE"/>
    <property type="match status" value="1"/>
</dbReference>
<evidence type="ECO:0000313" key="4">
    <source>
        <dbReference type="Proteomes" id="UP001159428"/>
    </source>
</evidence>
<dbReference type="Gene3D" id="1.10.533.10">
    <property type="entry name" value="Death Domain, Fas"/>
    <property type="match status" value="1"/>
</dbReference>
<dbReference type="GO" id="GO:0008782">
    <property type="term" value="F:adenosylhomocysteine nucleosidase activity"/>
    <property type="evidence" value="ECO:0007669"/>
    <property type="project" value="TreeGrafter"/>
</dbReference>
<dbReference type="Pfam" id="PF01048">
    <property type="entry name" value="PNP_UDP_1"/>
    <property type="match status" value="1"/>
</dbReference>
<dbReference type="SMART" id="SM00005">
    <property type="entry name" value="DEATH"/>
    <property type="match status" value="1"/>
</dbReference>
<dbReference type="PROSITE" id="PS50017">
    <property type="entry name" value="DEATH_DOMAIN"/>
    <property type="match status" value="1"/>
</dbReference>
<evidence type="ECO:0000256" key="1">
    <source>
        <dbReference type="SAM" id="MobiDB-lite"/>
    </source>
</evidence>
<dbReference type="SUPFAM" id="SSF53167">
    <property type="entry name" value="Purine and uridine phosphorylases"/>
    <property type="match status" value="1"/>
</dbReference>
<dbReference type="SUPFAM" id="SSF47986">
    <property type="entry name" value="DEATH domain"/>
    <property type="match status" value="1"/>
</dbReference>
<dbReference type="InterPro" id="IPR000845">
    <property type="entry name" value="Nucleoside_phosphorylase_d"/>
</dbReference>
<feature type="compositionally biased region" description="Basic and acidic residues" evidence="1">
    <location>
        <begin position="1"/>
        <end position="10"/>
    </location>
</feature>
<dbReference type="AlphaFoldDB" id="A0AAU9Y3P1"/>
<organism evidence="3 4">
    <name type="scientific">Pocillopora meandrina</name>
    <dbReference type="NCBI Taxonomy" id="46732"/>
    <lineage>
        <taxon>Eukaryota</taxon>
        <taxon>Metazoa</taxon>
        <taxon>Cnidaria</taxon>
        <taxon>Anthozoa</taxon>
        <taxon>Hexacorallia</taxon>
        <taxon>Scleractinia</taxon>
        <taxon>Astrocoeniina</taxon>
        <taxon>Pocilloporidae</taxon>
        <taxon>Pocillopora</taxon>
    </lineage>
</organism>
<dbReference type="InterPro" id="IPR035994">
    <property type="entry name" value="Nucleoside_phosphorylase_sf"/>
</dbReference>
<protein>
    <recommendedName>
        <fullName evidence="2">Death domain-containing protein</fullName>
    </recommendedName>
</protein>
<reference evidence="3 4" key="1">
    <citation type="submission" date="2022-05" db="EMBL/GenBank/DDBJ databases">
        <authorList>
            <consortium name="Genoscope - CEA"/>
            <person name="William W."/>
        </authorList>
    </citation>
    <scope>NUCLEOTIDE SEQUENCE [LARGE SCALE GENOMIC DNA]</scope>
</reference>
<dbReference type="GO" id="GO:0005829">
    <property type="term" value="C:cytosol"/>
    <property type="evidence" value="ECO:0007669"/>
    <property type="project" value="TreeGrafter"/>
</dbReference>
<dbReference type="InterPro" id="IPR011029">
    <property type="entry name" value="DEATH-like_dom_sf"/>
</dbReference>
<dbReference type="PANTHER" id="PTHR46832">
    <property type="entry name" value="5'-METHYLTHIOADENOSINE/S-ADENOSYLHOMOCYSTEINE NUCLEOSIDASE"/>
    <property type="match status" value="1"/>
</dbReference>
<feature type="region of interest" description="Disordered" evidence="1">
    <location>
        <begin position="1"/>
        <end position="29"/>
    </location>
</feature>
<name>A0AAU9Y3P1_9CNID</name>
<dbReference type="GO" id="GO:0019284">
    <property type="term" value="P:L-methionine salvage from S-adenosylmethionine"/>
    <property type="evidence" value="ECO:0007669"/>
    <property type="project" value="TreeGrafter"/>
</dbReference>
<dbReference type="GO" id="GO:0007165">
    <property type="term" value="P:signal transduction"/>
    <property type="evidence" value="ECO:0007669"/>
    <property type="project" value="InterPro"/>
</dbReference>
<dbReference type="GO" id="GO:0008930">
    <property type="term" value="F:methylthioadenosine nucleosidase activity"/>
    <property type="evidence" value="ECO:0007669"/>
    <property type="project" value="TreeGrafter"/>
</dbReference>
<dbReference type="CDD" id="cd01670">
    <property type="entry name" value="Death"/>
    <property type="match status" value="1"/>
</dbReference>
<evidence type="ECO:0000313" key="3">
    <source>
        <dbReference type="EMBL" id="CAH3166997.1"/>
    </source>
</evidence>
<dbReference type="EMBL" id="CALNXJ010000147">
    <property type="protein sequence ID" value="CAH3166997.1"/>
    <property type="molecule type" value="Genomic_DNA"/>
</dbReference>
<proteinExistence type="predicted"/>
<dbReference type="GO" id="GO:0009116">
    <property type="term" value="P:nucleoside metabolic process"/>
    <property type="evidence" value="ECO:0007669"/>
    <property type="project" value="InterPro"/>
</dbReference>
<dbReference type="InterPro" id="IPR000488">
    <property type="entry name" value="Death_dom"/>
</dbReference>
<sequence>MSARSIEDKPPSLAEGFTPPKPRNLPRDRTPWGDVKLPIDIMLLTVKDCEFLSCYKLLKNSFKSYTLALGDVYFGGIGKDEPLKVALMKCQEGSNTTGGSTIVVKNAVTILKPKAVFAVGCCSGLQRCETRLGDVVVCSKMTQYASRIVQSGEVQSTGATRVPVSRNMLQLIKDAAAGWNPPLRDPSSREIEVHCDAEYLSGPEFVCDKQKYDELIRLYPDAKAIDREGEGVYVAAYDLKMEWVVVKGISGYADGTGGITDEWKTFASVMAASVVENMLYGSVVFQSWPHYKESSDLSASVPASAGSPGIERPEVITAMDNKVKNGKPSDEELETISRNIGVDWKPLGRRLKFKEPELDAFDENHKEFTEKPFQMLLHWKRREGEKATYLVLHDALCHDLVTRKDLANEICFTLSKKPHTYIYWKIINQCLRERIPQLKKLHSLPDIYLDHQFPGFQYSTVEQGEKQSLKALHLYVETLEKTPPLTRIDLDLTHYPSLSSCPAS</sequence>
<dbReference type="Pfam" id="PF00531">
    <property type="entry name" value="Death"/>
    <property type="match status" value="1"/>
</dbReference>
<dbReference type="Gene3D" id="3.40.50.1580">
    <property type="entry name" value="Nucleoside phosphorylase domain"/>
    <property type="match status" value="1"/>
</dbReference>
<gene>
    <name evidence="3" type="ORF">PMEA_00006294</name>
</gene>
<feature type="domain" description="Death" evidence="2">
    <location>
        <begin position="329"/>
        <end position="396"/>
    </location>
</feature>